<evidence type="ECO:0000256" key="2">
    <source>
        <dbReference type="SAM" id="MobiDB-lite"/>
    </source>
</evidence>
<name>A0A8L2Q3A6_RAT</name>
<dbReference type="AlphaFoldDB" id="A0A8L2Q3A6"/>
<accession>A0A8L2Q3A6</accession>
<evidence type="ECO:0000259" key="3">
    <source>
        <dbReference type="Pfam" id="PF14160"/>
    </source>
</evidence>
<dbReference type="InterPro" id="IPR025740">
    <property type="entry name" value="FAM110"/>
</dbReference>
<dbReference type="InterPro" id="IPR025741">
    <property type="entry name" value="FAM110_C"/>
</dbReference>
<organism evidence="4 5">
    <name type="scientific">Rattus norvegicus</name>
    <name type="common">Rat</name>
    <dbReference type="NCBI Taxonomy" id="10116"/>
    <lineage>
        <taxon>Eukaryota</taxon>
        <taxon>Metazoa</taxon>
        <taxon>Chordata</taxon>
        <taxon>Craniata</taxon>
        <taxon>Vertebrata</taxon>
        <taxon>Euteleostomi</taxon>
        <taxon>Mammalia</taxon>
        <taxon>Eutheria</taxon>
        <taxon>Euarchontoglires</taxon>
        <taxon>Glires</taxon>
        <taxon>Rodentia</taxon>
        <taxon>Myomorpha</taxon>
        <taxon>Muroidea</taxon>
        <taxon>Muridae</taxon>
        <taxon>Murinae</taxon>
        <taxon>Rattus</taxon>
    </lineage>
</organism>
<gene>
    <name evidence="4 6" type="primary">Fam110c</name>
</gene>
<evidence type="ECO:0000313" key="5">
    <source>
        <dbReference type="Proteomes" id="UP000002494"/>
    </source>
</evidence>
<sequence length="384" mass="41585">MIHLSQPLWLAPTPDLGGGAQGRVFPAPCGLRNGLGRVAPEQEQSLLDTSLVGSSTARMRALPTLDSLARTRPSLGDSRAAEGTLTRQPANKSAVERLAADRAKYVRSTLGSSRGPVSENRVPEAPGVQHRNPIPSTLAPAPVARRAVARKPLRPDSLVIYRQKCEFVRGSDADSSRVGLMKKFFQGSGKDKMSVTPETTRVADEYKTKETEATWTKASQAAAAKPASMLPPPAPVVAMESPALPFEVAPRVPVRRSGVELRASRSKGLQRSQSDLSSRYSTARAESDTFFQYCGLDPEVVESLGRENFSAASDCVTPKMRSVSMATSDSSFSRHSEDGLQEEELLEQVPSTTSVVERNARIIKWLFTCKKAKETPSQKLQEPA</sequence>
<dbReference type="OMA" id="YCGLEQE"/>
<dbReference type="RGD" id="1564713">
    <property type="gene designation" value="Fam110c"/>
</dbReference>
<proteinExistence type="inferred from homology"/>
<reference evidence="5" key="3">
    <citation type="submission" date="2024-01" db="EMBL/GenBank/DDBJ databases">
        <title>GRCr8: a new rat reference genome assembly contstructed from accurate long reads and long range scaffolding.</title>
        <authorList>
            <person name="Doris P.A."/>
            <person name="Kalbfleisch T."/>
            <person name="Li K."/>
            <person name="Howe K."/>
            <person name="Wood J."/>
        </authorList>
    </citation>
    <scope>NUCLEOTIDE SEQUENCE [LARGE SCALE GENOMIC DNA]</scope>
    <source>
        <strain evidence="5">Brown Norway</strain>
    </source>
</reference>
<dbReference type="PANTHER" id="PTHR14758:SF5">
    <property type="entry name" value="PROTEIN FAM110C"/>
    <property type="match status" value="1"/>
</dbReference>
<feature type="region of interest" description="Disordered" evidence="2">
    <location>
        <begin position="71"/>
        <end position="94"/>
    </location>
</feature>
<dbReference type="Ensembl" id="ENSRNOT00000007466.5">
    <property type="protein sequence ID" value="ENSRNOP00000007466.4"/>
    <property type="gene ID" value="ENSRNOG00000005660.5"/>
</dbReference>
<keyword evidence="5" id="KW-1185">Reference proteome</keyword>
<comment type="similarity">
    <text evidence="1">Belongs to the FAM110 family.</text>
</comment>
<evidence type="ECO:0000313" key="6">
    <source>
        <dbReference type="RGD" id="1564713"/>
    </source>
</evidence>
<feature type="compositionally biased region" description="Polar residues" evidence="2">
    <location>
        <begin position="267"/>
        <end position="279"/>
    </location>
</feature>
<evidence type="ECO:0000256" key="1">
    <source>
        <dbReference type="ARBA" id="ARBA00010576"/>
    </source>
</evidence>
<protein>
    <submittedName>
        <fullName evidence="4">Family with sequence similarity 110, member C</fullName>
    </submittedName>
</protein>
<dbReference type="PANTHER" id="PTHR14758">
    <property type="entry name" value="AGAP005440-PA"/>
    <property type="match status" value="1"/>
</dbReference>
<reference evidence="4" key="4">
    <citation type="submission" date="2025-03" db="UniProtKB">
        <authorList>
            <consortium name="Ensembl"/>
        </authorList>
    </citation>
    <scope>IDENTIFICATION</scope>
    <source>
        <strain evidence="4">Brown Norway</strain>
    </source>
</reference>
<dbReference type="Ensembl" id="ENSRNOT00000168352.1">
    <property type="protein sequence ID" value="ENSRNOP00000104159.1"/>
    <property type="gene ID" value="ENSRNOG00000005660.6"/>
</dbReference>
<evidence type="ECO:0000313" key="4">
    <source>
        <dbReference type="Ensembl" id="ENSRNOP00000007466.4"/>
    </source>
</evidence>
<feature type="region of interest" description="Disordered" evidence="2">
    <location>
        <begin position="259"/>
        <end position="279"/>
    </location>
</feature>
<dbReference type="Proteomes" id="UP000002494">
    <property type="component" value="Chromosome 6"/>
</dbReference>
<reference evidence="4 5" key="1">
    <citation type="journal article" date="2004" name="Nature">
        <title>Genome sequence of the Brown Norway rat yields insights into mammalian evolution.</title>
        <authorList>
            <consortium name="Rat Genome Sequencing Project Consortium"/>
            <person name="Gibbs R.A."/>
            <person name="Weinstock G.M."/>
            <person name="Metzker M.L."/>
            <person name="Muzny D.M."/>
            <person name="Sodergren E.J."/>
            <person name="Scherer S."/>
            <person name="Scott G."/>
            <person name="Steffen D."/>
            <person name="Worley K.C."/>
            <person name="Burch P.E."/>
            <person name="Okwuonu G."/>
            <person name="Hines S."/>
            <person name="Lewis L."/>
            <person name="Deramo C."/>
            <person name="Delgado O."/>
            <person name="Dugan-Rocha S."/>
            <person name="Miner G."/>
            <person name="Morgan M."/>
            <person name="Hawes A."/>
            <person name="Gill R."/>
            <person name="Holt R.A."/>
            <person name="Adams M.D."/>
            <person name="Amanatides P.G."/>
            <person name="Baden-Tillson H."/>
            <person name="Barnstead M."/>
            <person name="Chin S."/>
            <person name="Evans C.A."/>
            <person name="Ferriera S."/>
            <person name="Fosler C."/>
            <person name="Glodek A."/>
            <person name="Gu Z."/>
            <person name="Jennings D."/>
            <person name="Kraft C.L."/>
            <person name="Nguyen T."/>
            <person name="Pfannkoch C.M."/>
            <person name="Sitter C."/>
            <person name="Sutton G.G."/>
            <person name="Venter J.C."/>
            <person name="Woodage T."/>
            <person name="Smith D."/>
            <person name="Lee H.-M."/>
            <person name="Gustafson E."/>
            <person name="Cahill P."/>
            <person name="Kana A."/>
            <person name="Doucette-Stamm L."/>
            <person name="Weinstock K."/>
            <person name="Fechtel K."/>
            <person name="Weiss R.B."/>
            <person name="Dunn D.M."/>
            <person name="Green E.D."/>
            <person name="Blakesley R.W."/>
            <person name="Bouffard G.G."/>
            <person name="De Jong P.J."/>
            <person name="Osoegawa K."/>
            <person name="Zhu B."/>
            <person name="Marra M."/>
            <person name="Schein J."/>
            <person name="Bosdet I."/>
            <person name="Fjell C."/>
            <person name="Jones S."/>
            <person name="Krzywinski M."/>
            <person name="Mathewson C."/>
            <person name="Siddiqui A."/>
            <person name="Wye N."/>
            <person name="McPherson J."/>
            <person name="Zhao S."/>
            <person name="Fraser C.M."/>
            <person name="Shetty J."/>
            <person name="Shatsman S."/>
            <person name="Geer K."/>
            <person name="Chen Y."/>
            <person name="Abramzon S."/>
            <person name="Nierman W.C."/>
            <person name="Havlak P.H."/>
            <person name="Chen R."/>
            <person name="Durbin K.J."/>
            <person name="Egan A."/>
            <person name="Ren Y."/>
            <person name="Song X.-Z."/>
            <person name="Li B."/>
            <person name="Liu Y."/>
            <person name="Qin X."/>
            <person name="Cawley S."/>
            <person name="Cooney A.J."/>
            <person name="D'Souza L.M."/>
            <person name="Martin K."/>
            <person name="Wu J.Q."/>
            <person name="Gonzalez-Garay M.L."/>
            <person name="Jackson A.R."/>
            <person name="Kalafus K.J."/>
            <person name="McLeod M.P."/>
            <person name="Milosavljevic A."/>
            <person name="Virk D."/>
            <person name="Volkov A."/>
            <person name="Wheeler D.A."/>
            <person name="Zhang Z."/>
            <person name="Bailey J.A."/>
            <person name="Eichler E.E."/>
            <person name="Tuzun E."/>
            <person name="Birney E."/>
            <person name="Mongin E."/>
            <person name="Ureta-Vidal A."/>
            <person name="Woodwark C."/>
            <person name="Zdobnov E."/>
            <person name="Bork P."/>
            <person name="Suyama M."/>
            <person name="Torrents D."/>
            <person name="Alexandersson M."/>
            <person name="Trask B.J."/>
            <person name="Young J.M."/>
            <person name="Huang H."/>
            <person name="Wang H."/>
            <person name="Xing H."/>
            <person name="Daniels S."/>
            <person name="Gietzen D."/>
            <person name="Schmidt J."/>
            <person name="Stevens K."/>
            <person name="Vitt U."/>
            <person name="Wingrove J."/>
            <person name="Camara F."/>
            <person name="Mar Alba M."/>
            <person name="Abril J.F."/>
            <person name="Guigo R."/>
            <person name="Smit A."/>
            <person name="Dubchak I."/>
            <person name="Rubin E.M."/>
            <person name="Couronne O."/>
            <person name="Poliakov A."/>
            <person name="Huebner N."/>
            <person name="Ganten D."/>
            <person name="Goesele C."/>
            <person name="Hummel O."/>
            <person name="Kreitler T."/>
            <person name="Lee Y.-A."/>
            <person name="Monti J."/>
            <person name="Schulz H."/>
            <person name="Zimdahl H."/>
            <person name="Himmelbauer H."/>
            <person name="Lehrach H."/>
            <person name="Jacob H.J."/>
            <person name="Bromberg S."/>
            <person name="Gullings-Handley J."/>
            <person name="Jensen-Seaman M.I."/>
            <person name="Kwitek A.E."/>
            <person name="Lazar J."/>
            <person name="Pasko D."/>
            <person name="Tonellato P.J."/>
            <person name="Twigger S."/>
            <person name="Ponting C.P."/>
            <person name="Duarte J.M."/>
            <person name="Rice S."/>
            <person name="Goodstadt L."/>
            <person name="Beatson S.A."/>
            <person name="Emes R.D."/>
            <person name="Winter E.E."/>
            <person name="Webber C."/>
            <person name="Brandt P."/>
            <person name="Nyakatura G."/>
            <person name="Adetobi M."/>
            <person name="Chiaromonte F."/>
            <person name="Elnitski L."/>
            <person name="Eswara P."/>
            <person name="Hardison R.C."/>
            <person name="Hou M."/>
            <person name="Kolbe D."/>
            <person name="Makova K."/>
            <person name="Miller W."/>
            <person name="Nekrutenko A."/>
            <person name="Riemer C."/>
            <person name="Schwartz S."/>
            <person name="Taylor J."/>
            <person name="Yang S."/>
            <person name="Zhang Y."/>
            <person name="Lindpaintner K."/>
            <person name="Andrews T.D."/>
            <person name="Caccamo M."/>
            <person name="Clamp M."/>
            <person name="Clarke L."/>
            <person name="Curwen V."/>
            <person name="Durbin R.M."/>
            <person name="Eyras E."/>
            <person name="Searle S.M."/>
            <person name="Cooper G.M."/>
            <person name="Batzoglou S."/>
            <person name="Brudno M."/>
            <person name="Sidow A."/>
            <person name="Stone E.A."/>
            <person name="Payseur B.A."/>
            <person name="Bourque G."/>
            <person name="Lopez-Otin C."/>
            <person name="Puente X.S."/>
            <person name="Chakrabarti K."/>
            <person name="Chatterji S."/>
            <person name="Dewey C."/>
            <person name="Pachter L."/>
            <person name="Bray N."/>
            <person name="Yap V.B."/>
            <person name="Caspi A."/>
            <person name="Tesler G."/>
            <person name="Pevzner P.A."/>
            <person name="Haussler D."/>
            <person name="Roskin K.M."/>
            <person name="Baertsch R."/>
            <person name="Clawson H."/>
            <person name="Furey T.S."/>
            <person name="Hinrichs A.S."/>
            <person name="Karolchik D."/>
            <person name="Kent W.J."/>
            <person name="Rosenbloom K.R."/>
            <person name="Trumbower H."/>
            <person name="Weirauch M."/>
            <person name="Cooper D.N."/>
            <person name="Stenson P.D."/>
            <person name="Ma B."/>
            <person name="Brent M."/>
            <person name="Arumugam M."/>
            <person name="Shteynberg D."/>
            <person name="Copley R.R."/>
            <person name="Taylor M.S."/>
            <person name="Riethman H."/>
            <person name="Mudunuri U."/>
            <person name="Peterson J."/>
            <person name="Guyer M."/>
            <person name="Felsenfeld A."/>
            <person name="Old S."/>
            <person name="Mockrin S."/>
            <person name="Collins F.S."/>
        </authorList>
    </citation>
    <scope>NUCLEOTIDE SEQUENCE [LARGE SCALE GENOMIC DNA]</scope>
    <source>
        <strain evidence="4 5">Brown Norway</strain>
    </source>
</reference>
<feature type="region of interest" description="Disordered" evidence="2">
    <location>
        <begin position="109"/>
        <end position="138"/>
    </location>
</feature>
<feature type="domain" description="Centrosome-associated FAM110 C-terminal" evidence="3">
    <location>
        <begin position="267"/>
        <end position="372"/>
    </location>
</feature>
<dbReference type="Pfam" id="PF14160">
    <property type="entry name" value="FAM110_C"/>
    <property type="match status" value="1"/>
</dbReference>
<dbReference type="GeneTree" id="ENSGT00950000183056"/>
<reference evidence="5" key="2">
    <citation type="submission" date="2023-12" db="EMBL/GenBank/DDBJ databases">
        <authorList>
            <consortium name="Genome Reference Consortium"/>
            <person name="Doris P.A."/>
            <person name="Kalbfleisch T."/>
            <person name="Li K."/>
            <person name="Howe K."/>
            <person name="Wood J."/>
        </authorList>
    </citation>
    <scope>NUCLEOTIDE SEQUENCE [LARGE SCALE GENOMIC DNA]</scope>
    <source>
        <strain evidence="5">Brown Norway</strain>
    </source>
</reference>